<sequence length="53" mass="5971">MAAKTCLPYKLHHYSVYVFYHVGCFILCATVVVVVVLYAVVYCLGHVLARSHL</sequence>
<organism evidence="2">
    <name type="scientific">Anguilla anguilla</name>
    <name type="common">European freshwater eel</name>
    <name type="synonym">Muraena anguilla</name>
    <dbReference type="NCBI Taxonomy" id="7936"/>
    <lineage>
        <taxon>Eukaryota</taxon>
        <taxon>Metazoa</taxon>
        <taxon>Chordata</taxon>
        <taxon>Craniata</taxon>
        <taxon>Vertebrata</taxon>
        <taxon>Euteleostomi</taxon>
        <taxon>Actinopterygii</taxon>
        <taxon>Neopterygii</taxon>
        <taxon>Teleostei</taxon>
        <taxon>Anguilliformes</taxon>
        <taxon>Anguillidae</taxon>
        <taxon>Anguilla</taxon>
    </lineage>
</organism>
<dbReference type="EMBL" id="GBXM01091822">
    <property type="protein sequence ID" value="JAH16755.1"/>
    <property type="molecule type" value="Transcribed_RNA"/>
</dbReference>
<name>A0A0E9QKA1_ANGAN</name>
<evidence type="ECO:0000256" key="1">
    <source>
        <dbReference type="SAM" id="Phobius"/>
    </source>
</evidence>
<dbReference type="AlphaFoldDB" id="A0A0E9QKA1"/>
<reference evidence="2" key="1">
    <citation type="submission" date="2014-11" db="EMBL/GenBank/DDBJ databases">
        <authorList>
            <person name="Amaro Gonzalez C."/>
        </authorList>
    </citation>
    <scope>NUCLEOTIDE SEQUENCE</scope>
</reference>
<reference evidence="2" key="2">
    <citation type="journal article" date="2015" name="Fish Shellfish Immunol.">
        <title>Early steps in the European eel (Anguilla anguilla)-Vibrio vulnificus interaction in the gills: Role of the RtxA13 toxin.</title>
        <authorList>
            <person name="Callol A."/>
            <person name="Pajuelo D."/>
            <person name="Ebbesson L."/>
            <person name="Teles M."/>
            <person name="MacKenzie S."/>
            <person name="Amaro C."/>
        </authorList>
    </citation>
    <scope>NUCLEOTIDE SEQUENCE</scope>
</reference>
<accession>A0A0E9QKA1</accession>
<keyword evidence="1" id="KW-0812">Transmembrane</keyword>
<keyword evidence="1" id="KW-1133">Transmembrane helix</keyword>
<protein>
    <submittedName>
        <fullName evidence="2">Uncharacterized protein</fullName>
    </submittedName>
</protein>
<proteinExistence type="predicted"/>
<keyword evidence="1" id="KW-0472">Membrane</keyword>
<feature type="transmembrane region" description="Helical" evidence="1">
    <location>
        <begin position="18"/>
        <end position="44"/>
    </location>
</feature>
<evidence type="ECO:0000313" key="2">
    <source>
        <dbReference type="EMBL" id="JAH16755.1"/>
    </source>
</evidence>